<name>A0ACC0ZM89_9ROSI</name>
<evidence type="ECO:0000313" key="1">
    <source>
        <dbReference type="EMBL" id="KAJ0054371.1"/>
    </source>
</evidence>
<protein>
    <submittedName>
        <fullName evidence="1">Uncharacterized protein</fullName>
    </submittedName>
</protein>
<sequence length="277" mass="31065">MLMGHTDVLSELRSSKDQLLADPDLELEDDEEAVYSEQIVYAASFEELAKNHIKYDTIIWVSISLLLVLAWGVGIFMLIYLPIRIYVLQKDIYSRKLYVTPSEIVYKVSRPSFIPFWGLTTIEKHVPLSLVIDVIIEQGCLQSVYGIHTFRVESIAHGKAAPVDELQVQGVANPSLLRKVIVTEAAKVIQEVGKNWKVNTHIGEGDNVSRMASLTEGPAAWKSPSKSWKTTSSPYQTVERRGIVPGDLLLQKLDEVNKSVKKIEFLVEKSRDSPEGS</sequence>
<comment type="caution">
    <text evidence="1">The sequence shown here is derived from an EMBL/GenBank/DDBJ whole genome shotgun (WGS) entry which is preliminary data.</text>
</comment>
<organism evidence="1 2">
    <name type="scientific">Pistacia integerrima</name>
    <dbReference type="NCBI Taxonomy" id="434235"/>
    <lineage>
        <taxon>Eukaryota</taxon>
        <taxon>Viridiplantae</taxon>
        <taxon>Streptophyta</taxon>
        <taxon>Embryophyta</taxon>
        <taxon>Tracheophyta</taxon>
        <taxon>Spermatophyta</taxon>
        <taxon>Magnoliopsida</taxon>
        <taxon>eudicotyledons</taxon>
        <taxon>Gunneridae</taxon>
        <taxon>Pentapetalae</taxon>
        <taxon>rosids</taxon>
        <taxon>malvids</taxon>
        <taxon>Sapindales</taxon>
        <taxon>Anacardiaceae</taxon>
        <taxon>Pistacia</taxon>
    </lineage>
</organism>
<gene>
    <name evidence="1" type="ORF">Pint_00371</name>
</gene>
<accession>A0ACC0ZM89</accession>
<keyword evidence="2" id="KW-1185">Reference proteome</keyword>
<dbReference type="EMBL" id="CM047736">
    <property type="protein sequence ID" value="KAJ0054371.1"/>
    <property type="molecule type" value="Genomic_DNA"/>
</dbReference>
<reference evidence="2" key="1">
    <citation type="journal article" date="2023" name="G3 (Bethesda)">
        <title>Genome assembly and association tests identify interacting loci associated with vigor, precocity, and sex in interspecific pistachio rootstocks.</title>
        <authorList>
            <person name="Palmer W."/>
            <person name="Jacygrad E."/>
            <person name="Sagayaradj S."/>
            <person name="Cavanaugh K."/>
            <person name="Han R."/>
            <person name="Bertier L."/>
            <person name="Beede B."/>
            <person name="Kafkas S."/>
            <person name="Golino D."/>
            <person name="Preece J."/>
            <person name="Michelmore R."/>
        </authorList>
    </citation>
    <scope>NUCLEOTIDE SEQUENCE [LARGE SCALE GENOMIC DNA]</scope>
</reference>
<dbReference type="Proteomes" id="UP001163603">
    <property type="component" value="Chromosome 1"/>
</dbReference>
<evidence type="ECO:0000313" key="2">
    <source>
        <dbReference type="Proteomes" id="UP001163603"/>
    </source>
</evidence>
<proteinExistence type="predicted"/>